<dbReference type="InterPro" id="IPR050109">
    <property type="entry name" value="HTH-type_TetR-like_transc_reg"/>
</dbReference>
<dbReference type="Gene3D" id="1.10.357.10">
    <property type="entry name" value="Tetracycline Repressor, domain 2"/>
    <property type="match status" value="1"/>
</dbReference>
<keyword evidence="1" id="KW-0805">Transcription regulation</keyword>
<feature type="DNA-binding region" description="H-T-H motif" evidence="4">
    <location>
        <begin position="38"/>
        <end position="57"/>
    </location>
</feature>
<dbReference type="PROSITE" id="PS50977">
    <property type="entry name" value="HTH_TETR_2"/>
    <property type="match status" value="1"/>
</dbReference>
<evidence type="ECO:0000256" key="3">
    <source>
        <dbReference type="ARBA" id="ARBA00023163"/>
    </source>
</evidence>
<dbReference type="SUPFAM" id="SSF46689">
    <property type="entry name" value="Homeodomain-like"/>
    <property type="match status" value="1"/>
</dbReference>
<evidence type="ECO:0000313" key="7">
    <source>
        <dbReference type="Proteomes" id="UP000627838"/>
    </source>
</evidence>
<keyword evidence="3" id="KW-0804">Transcription</keyword>
<dbReference type="InterPro" id="IPR036271">
    <property type="entry name" value="Tet_transcr_reg_TetR-rel_C_sf"/>
</dbReference>
<evidence type="ECO:0000259" key="5">
    <source>
        <dbReference type="PROSITE" id="PS50977"/>
    </source>
</evidence>
<dbReference type="PANTHER" id="PTHR30055:SF234">
    <property type="entry name" value="HTH-TYPE TRANSCRIPTIONAL REGULATOR BETI"/>
    <property type="match status" value="1"/>
</dbReference>
<dbReference type="InterPro" id="IPR001647">
    <property type="entry name" value="HTH_TetR"/>
</dbReference>
<sequence length="202" mass="22431">MTDDRPYAALLAKGEDRRELILSAAQRLLKRHGWRGITLGRIAREAGVSPAGLLHHFESKEALLHAAVDARDAYDEAHADMDADLITQLESVAERFHRAPDLVGMFAVLLMENLDPDDPLHDRMFGRYRASVRTVAEGIRCGQRSGRYRADLDPDVKAVEIVAFLNGIETSWLLDPSIPLTEVFTEYTGSLARQLAPADDSP</sequence>
<dbReference type="EMBL" id="JADBDZ010000001">
    <property type="protein sequence ID" value="MBE1535543.1"/>
    <property type="molecule type" value="Genomic_DNA"/>
</dbReference>
<evidence type="ECO:0000313" key="6">
    <source>
        <dbReference type="EMBL" id="MBE1535543.1"/>
    </source>
</evidence>
<keyword evidence="2 4" id="KW-0238">DNA-binding</keyword>
<dbReference type="InterPro" id="IPR009057">
    <property type="entry name" value="Homeodomain-like_sf"/>
</dbReference>
<dbReference type="PANTHER" id="PTHR30055">
    <property type="entry name" value="HTH-TYPE TRANSCRIPTIONAL REGULATOR RUTR"/>
    <property type="match status" value="1"/>
</dbReference>
<evidence type="ECO:0000256" key="2">
    <source>
        <dbReference type="ARBA" id="ARBA00023125"/>
    </source>
</evidence>
<dbReference type="Pfam" id="PF00440">
    <property type="entry name" value="TetR_N"/>
    <property type="match status" value="1"/>
</dbReference>
<keyword evidence="7" id="KW-1185">Reference proteome</keyword>
<dbReference type="SUPFAM" id="SSF48498">
    <property type="entry name" value="Tetracyclin repressor-like, C-terminal domain"/>
    <property type="match status" value="1"/>
</dbReference>
<feature type="domain" description="HTH tetR-type" evidence="5">
    <location>
        <begin position="15"/>
        <end position="75"/>
    </location>
</feature>
<proteinExistence type="predicted"/>
<evidence type="ECO:0000256" key="1">
    <source>
        <dbReference type="ARBA" id="ARBA00023015"/>
    </source>
</evidence>
<accession>A0ABR9JYK8</accession>
<protein>
    <submittedName>
        <fullName evidence="6">AcrR family transcriptional regulator</fullName>
    </submittedName>
</protein>
<dbReference type="Proteomes" id="UP000627838">
    <property type="component" value="Unassembled WGS sequence"/>
</dbReference>
<name>A0ABR9JYK8_9ACTN</name>
<reference evidence="6 7" key="1">
    <citation type="submission" date="2020-10" db="EMBL/GenBank/DDBJ databases">
        <title>Sequencing the genomes of 1000 actinobacteria strains.</title>
        <authorList>
            <person name="Klenk H.-P."/>
        </authorList>
    </citation>
    <scope>NUCLEOTIDE SEQUENCE [LARGE SCALE GENOMIC DNA]</scope>
    <source>
        <strain evidence="6 7">DSM 46744</strain>
    </source>
</reference>
<dbReference type="RefSeq" id="WP_192761725.1">
    <property type="nucleotide sequence ID" value="NZ_JADBDZ010000001.1"/>
</dbReference>
<comment type="caution">
    <text evidence="6">The sequence shown here is derived from an EMBL/GenBank/DDBJ whole genome shotgun (WGS) entry which is preliminary data.</text>
</comment>
<organism evidence="6 7">
    <name type="scientific">Actinomadura algeriensis</name>
    <dbReference type="NCBI Taxonomy" id="1679523"/>
    <lineage>
        <taxon>Bacteria</taxon>
        <taxon>Bacillati</taxon>
        <taxon>Actinomycetota</taxon>
        <taxon>Actinomycetes</taxon>
        <taxon>Streptosporangiales</taxon>
        <taxon>Thermomonosporaceae</taxon>
        <taxon>Actinomadura</taxon>
    </lineage>
</organism>
<gene>
    <name evidence="6" type="ORF">H4W34_005376</name>
</gene>
<dbReference type="PRINTS" id="PR00455">
    <property type="entry name" value="HTHTETR"/>
</dbReference>
<evidence type="ECO:0000256" key="4">
    <source>
        <dbReference type="PROSITE-ProRule" id="PRU00335"/>
    </source>
</evidence>